<dbReference type="RefSeq" id="WP_166638853.1">
    <property type="nucleotide sequence ID" value="NZ_SNYR01000001.1"/>
</dbReference>
<dbReference type="Gene3D" id="3.90.470.20">
    <property type="entry name" value="4'-phosphopantetheinyl transferase domain"/>
    <property type="match status" value="1"/>
</dbReference>
<dbReference type="Proteomes" id="UP000295391">
    <property type="component" value="Unassembled WGS sequence"/>
</dbReference>
<dbReference type="PANTHER" id="PTHR12215:SF10">
    <property type="entry name" value="L-AMINOADIPATE-SEMIALDEHYDE DEHYDROGENASE-PHOSPHOPANTETHEINYL TRANSFERASE"/>
    <property type="match status" value="1"/>
</dbReference>
<proteinExistence type="inferred from homology"/>
<dbReference type="GO" id="GO:0005829">
    <property type="term" value="C:cytosol"/>
    <property type="evidence" value="ECO:0007669"/>
    <property type="project" value="TreeGrafter"/>
</dbReference>
<reference evidence="4 5" key="1">
    <citation type="submission" date="2019-03" db="EMBL/GenBank/DDBJ databases">
        <title>Genomic Encyclopedia of Type Strains, Phase III (KMG-III): the genomes of soil and plant-associated and newly described type strains.</title>
        <authorList>
            <person name="Whitman W."/>
        </authorList>
    </citation>
    <scope>NUCLEOTIDE SEQUENCE [LARGE SCALE GENOMIC DNA]</scope>
    <source>
        <strain evidence="4 5">CGMCC 1.7002</strain>
    </source>
</reference>
<dbReference type="InterPro" id="IPR037143">
    <property type="entry name" value="4-PPantetheinyl_Trfase_dom_sf"/>
</dbReference>
<protein>
    <submittedName>
        <fullName evidence="4">Phosphopantetheinyl transferase</fullName>
    </submittedName>
</protein>
<evidence type="ECO:0000313" key="4">
    <source>
        <dbReference type="EMBL" id="TDQ66276.1"/>
    </source>
</evidence>
<dbReference type="InterPro" id="IPR008278">
    <property type="entry name" value="4-PPantetheinyl_Trfase_dom"/>
</dbReference>
<dbReference type="GO" id="GO:0008897">
    <property type="term" value="F:holo-[acyl-carrier-protein] synthase activity"/>
    <property type="evidence" value="ECO:0007669"/>
    <property type="project" value="InterPro"/>
</dbReference>
<dbReference type="PANTHER" id="PTHR12215">
    <property type="entry name" value="PHOSPHOPANTETHEINE TRANSFERASE"/>
    <property type="match status" value="1"/>
</dbReference>
<evidence type="ECO:0000313" key="5">
    <source>
        <dbReference type="Proteomes" id="UP000295391"/>
    </source>
</evidence>
<dbReference type="GO" id="GO:0019878">
    <property type="term" value="P:lysine biosynthetic process via aminoadipic acid"/>
    <property type="evidence" value="ECO:0007669"/>
    <property type="project" value="TreeGrafter"/>
</dbReference>
<evidence type="ECO:0000256" key="2">
    <source>
        <dbReference type="ARBA" id="ARBA00022679"/>
    </source>
</evidence>
<keyword evidence="2 4" id="KW-0808">Transferase</keyword>
<comment type="similarity">
    <text evidence="1">Belongs to the P-Pant transferase superfamily. Gsp/Sfp/HetI/AcpT family.</text>
</comment>
<name>A0A4R6VU83_9HYPH</name>
<comment type="caution">
    <text evidence="4">The sequence shown here is derived from an EMBL/GenBank/DDBJ whole genome shotgun (WGS) entry which is preliminary data.</text>
</comment>
<dbReference type="EMBL" id="SNYR01000001">
    <property type="protein sequence ID" value="TDQ66276.1"/>
    <property type="molecule type" value="Genomic_DNA"/>
</dbReference>
<sequence length="234" mass="25927">MSLHEQLDACRSRINQALDADQAAIFYASLDELKELTPQITPNETAKFGRVLVPAQRQAHILGRSLVRHFLDLPTIDFDLTENGKPTFPGMHFNISHTQQAVAVAFHRHHSVGVDIETMSRKKEADSLIDMVCHANEKDWIAQKATAEQGIGFLRMWVRKEALLKVTATGLIDELNTIDVRLNTHNPVVEFSGSFRLLDFDDPQAEIIGCLAVNSAVNGCVLTCLNSAELLGLS</sequence>
<organism evidence="4 5">
    <name type="scientific">Maritalea mobilis</name>
    <dbReference type="NCBI Taxonomy" id="483324"/>
    <lineage>
        <taxon>Bacteria</taxon>
        <taxon>Pseudomonadati</taxon>
        <taxon>Pseudomonadota</taxon>
        <taxon>Alphaproteobacteria</taxon>
        <taxon>Hyphomicrobiales</taxon>
        <taxon>Devosiaceae</taxon>
        <taxon>Maritalea</taxon>
    </lineage>
</organism>
<accession>A0A4R6VU83</accession>
<gene>
    <name evidence="4" type="ORF">ATL17_0267</name>
</gene>
<evidence type="ECO:0000259" key="3">
    <source>
        <dbReference type="Pfam" id="PF01648"/>
    </source>
</evidence>
<dbReference type="InterPro" id="IPR050559">
    <property type="entry name" value="P-Pant_transferase_sf"/>
</dbReference>
<dbReference type="AlphaFoldDB" id="A0A4R6VU83"/>
<evidence type="ECO:0000256" key="1">
    <source>
        <dbReference type="ARBA" id="ARBA00010990"/>
    </source>
</evidence>
<keyword evidence="5" id="KW-1185">Reference proteome</keyword>
<dbReference type="Pfam" id="PF01648">
    <property type="entry name" value="ACPS"/>
    <property type="match status" value="1"/>
</dbReference>
<dbReference type="SUPFAM" id="SSF56214">
    <property type="entry name" value="4'-phosphopantetheinyl transferase"/>
    <property type="match status" value="2"/>
</dbReference>
<dbReference type="GO" id="GO:0000287">
    <property type="term" value="F:magnesium ion binding"/>
    <property type="evidence" value="ECO:0007669"/>
    <property type="project" value="InterPro"/>
</dbReference>
<feature type="domain" description="4'-phosphopantetheinyl transferase" evidence="3">
    <location>
        <begin position="111"/>
        <end position="186"/>
    </location>
</feature>